<protein>
    <submittedName>
        <fullName evidence="1">Uncharacterized protein</fullName>
    </submittedName>
</protein>
<accession>A0AAN6SIJ0</accession>
<name>A0AAN6SIJ0_9PEZI</name>
<organism evidence="1 2">
    <name type="scientific">Pseudoneurospora amorphoporcata</name>
    <dbReference type="NCBI Taxonomy" id="241081"/>
    <lineage>
        <taxon>Eukaryota</taxon>
        <taxon>Fungi</taxon>
        <taxon>Dikarya</taxon>
        <taxon>Ascomycota</taxon>
        <taxon>Pezizomycotina</taxon>
        <taxon>Sordariomycetes</taxon>
        <taxon>Sordariomycetidae</taxon>
        <taxon>Sordariales</taxon>
        <taxon>Sordariaceae</taxon>
        <taxon>Pseudoneurospora</taxon>
    </lineage>
</organism>
<evidence type="ECO:0000313" key="2">
    <source>
        <dbReference type="Proteomes" id="UP001303222"/>
    </source>
</evidence>
<dbReference type="AlphaFoldDB" id="A0AAN6SIJ0"/>
<reference evidence="1" key="2">
    <citation type="submission" date="2023-06" db="EMBL/GenBank/DDBJ databases">
        <authorList>
            <consortium name="Lawrence Berkeley National Laboratory"/>
            <person name="Mondo S.J."/>
            <person name="Hensen N."/>
            <person name="Bonometti L."/>
            <person name="Westerberg I."/>
            <person name="Brannstrom I.O."/>
            <person name="Guillou S."/>
            <person name="Cros-Aarteil S."/>
            <person name="Calhoun S."/>
            <person name="Haridas S."/>
            <person name="Kuo A."/>
            <person name="Pangilinan J."/>
            <person name="Riley R."/>
            <person name="Labutti K."/>
            <person name="Andreopoulos B."/>
            <person name="Lipzen A."/>
            <person name="Chen C."/>
            <person name="Yanf M."/>
            <person name="Daum C."/>
            <person name="Ng V."/>
            <person name="Clum A."/>
            <person name="Steindorff A."/>
            <person name="Ohm R."/>
            <person name="Martin F."/>
            <person name="Silar P."/>
            <person name="Natvig D."/>
            <person name="Lalanne C."/>
            <person name="Gautier V."/>
            <person name="Ament-Velasquez S.L."/>
            <person name="Kruys A."/>
            <person name="Hutchinson M.I."/>
            <person name="Powell A.J."/>
            <person name="Barry K."/>
            <person name="Miller A.N."/>
            <person name="Grigoriev I.V."/>
            <person name="Debuchy R."/>
            <person name="Gladieux P."/>
            <person name="Thoren M.H."/>
            <person name="Johannesson H."/>
        </authorList>
    </citation>
    <scope>NUCLEOTIDE SEQUENCE</scope>
    <source>
        <strain evidence="1">CBS 626.80</strain>
    </source>
</reference>
<gene>
    <name evidence="1" type="ORF">QBC32DRAFT_29387</name>
</gene>
<dbReference type="EMBL" id="MU859074">
    <property type="protein sequence ID" value="KAK3955637.1"/>
    <property type="molecule type" value="Genomic_DNA"/>
</dbReference>
<keyword evidence="2" id="KW-1185">Reference proteome</keyword>
<evidence type="ECO:0000313" key="1">
    <source>
        <dbReference type="EMBL" id="KAK3955637.1"/>
    </source>
</evidence>
<sequence>MLLDIKSTSQNGLVQKSWKTCCGHCWSCVTRARGEQQAATGPSMLLTDVRYKDVSTEPEETGGTSTEQWTEPALPCHSKAGVQGRRRTSTGGEPVTMAIVAAVGRVWCWLTGPEREIEDKRRRTQVSIFTCCLPACPLLCPGREGSVRCEHGDSAQLPSFRIHPCIPSIAGTRSDHMAVTGACCSDGVGCFEEMTERRRDELLGIHAGQVSARWQPKNRSCSN</sequence>
<comment type="caution">
    <text evidence="1">The sequence shown here is derived from an EMBL/GenBank/DDBJ whole genome shotgun (WGS) entry which is preliminary data.</text>
</comment>
<proteinExistence type="predicted"/>
<dbReference type="Proteomes" id="UP001303222">
    <property type="component" value="Unassembled WGS sequence"/>
</dbReference>
<reference evidence="1" key="1">
    <citation type="journal article" date="2023" name="Mol. Phylogenet. Evol.">
        <title>Genome-scale phylogeny and comparative genomics of the fungal order Sordariales.</title>
        <authorList>
            <person name="Hensen N."/>
            <person name="Bonometti L."/>
            <person name="Westerberg I."/>
            <person name="Brannstrom I.O."/>
            <person name="Guillou S."/>
            <person name="Cros-Aarteil S."/>
            <person name="Calhoun S."/>
            <person name="Haridas S."/>
            <person name="Kuo A."/>
            <person name="Mondo S."/>
            <person name="Pangilinan J."/>
            <person name="Riley R."/>
            <person name="LaButti K."/>
            <person name="Andreopoulos B."/>
            <person name="Lipzen A."/>
            <person name="Chen C."/>
            <person name="Yan M."/>
            <person name="Daum C."/>
            <person name="Ng V."/>
            <person name="Clum A."/>
            <person name="Steindorff A."/>
            <person name="Ohm R.A."/>
            <person name="Martin F."/>
            <person name="Silar P."/>
            <person name="Natvig D.O."/>
            <person name="Lalanne C."/>
            <person name="Gautier V."/>
            <person name="Ament-Velasquez S.L."/>
            <person name="Kruys A."/>
            <person name="Hutchinson M.I."/>
            <person name="Powell A.J."/>
            <person name="Barry K."/>
            <person name="Miller A.N."/>
            <person name="Grigoriev I.V."/>
            <person name="Debuchy R."/>
            <person name="Gladieux P."/>
            <person name="Hiltunen Thoren M."/>
            <person name="Johannesson H."/>
        </authorList>
    </citation>
    <scope>NUCLEOTIDE SEQUENCE</scope>
    <source>
        <strain evidence="1">CBS 626.80</strain>
    </source>
</reference>